<dbReference type="InterPro" id="IPR040256">
    <property type="entry name" value="At4g02000-like"/>
</dbReference>
<keyword evidence="1" id="KW-0862">Zinc</keyword>
<accession>A0A2Z6PPZ2</accession>
<keyword evidence="1" id="KW-0479">Metal-binding</keyword>
<dbReference type="Proteomes" id="UP000242715">
    <property type="component" value="Unassembled WGS sequence"/>
</dbReference>
<dbReference type="OrthoDB" id="1433131at2759"/>
<keyword evidence="1" id="KW-0863">Zinc-finger</keyword>
<dbReference type="InterPro" id="IPR001878">
    <property type="entry name" value="Znf_CCHC"/>
</dbReference>
<dbReference type="PANTHER" id="PTHR31286">
    <property type="entry name" value="GLYCINE-RICH CELL WALL STRUCTURAL PROTEIN 1.8-LIKE"/>
    <property type="match status" value="1"/>
</dbReference>
<evidence type="ECO:0000259" key="2">
    <source>
        <dbReference type="PROSITE" id="PS50158"/>
    </source>
</evidence>
<dbReference type="PROSITE" id="PS50158">
    <property type="entry name" value="ZF_CCHC"/>
    <property type="match status" value="1"/>
</dbReference>
<sequence length="349" mass="39970">MDRWKELNLSKDEEDGITAEEDIISGDEAFKRTLVGKLWIIRDTESVLKNGPWSFDRNLLILERVSGEEQPADLEMNHVSFWVRIYELPLKLRTDAMAKKIGDLIGAFEEVDQRDGCRLGKFLRVKTSIDLRKPLKRCTVVHFQNRNLRVFFKYECLPNFCYVCGRIGHQIRDCDEVGEKDGENYEDIEESELAYGGWMRASPLLKIQRRGVEVEQQKIIEEQTLPQIALDANEVGKELSNKEIDCMAESLGTISISKPTFDVGTASKKDGKKGCKWVRQKTSRKAKISATNCVEQELGKRQLVEVTISEGNFADILGTDKKRRQDVVMVDNDAQTQEVVLDDQHRLIQ</sequence>
<gene>
    <name evidence="3" type="ORF">TSUD_406820</name>
</gene>
<name>A0A2Z6PPZ2_TRISU</name>
<dbReference type="EMBL" id="DF974509">
    <property type="protein sequence ID" value="GAU49029.1"/>
    <property type="molecule type" value="Genomic_DNA"/>
</dbReference>
<dbReference type="AlphaFoldDB" id="A0A2Z6PPZ2"/>
<dbReference type="PANTHER" id="PTHR31286:SF167">
    <property type="entry name" value="OS09G0268800 PROTEIN"/>
    <property type="match status" value="1"/>
</dbReference>
<protein>
    <recommendedName>
        <fullName evidence="2">CCHC-type domain-containing protein</fullName>
    </recommendedName>
</protein>
<dbReference type="SMART" id="SM00343">
    <property type="entry name" value="ZnF_C2HC"/>
    <property type="match status" value="1"/>
</dbReference>
<dbReference type="GO" id="GO:0003676">
    <property type="term" value="F:nucleic acid binding"/>
    <property type="evidence" value="ECO:0007669"/>
    <property type="project" value="InterPro"/>
</dbReference>
<organism evidence="3 4">
    <name type="scientific">Trifolium subterraneum</name>
    <name type="common">Subterranean clover</name>
    <dbReference type="NCBI Taxonomy" id="3900"/>
    <lineage>
        <taxon>Eukaryota</taxon>
        <taxon>Viridiplantae</taxon>
        <taxon>Streptophyta</taxon>
        <taxon>Embryophyta</taxon>
        <taxon>Tracheophyta</taxon>
        <taxon>Spermatophyta</taxon>
        <taxon>Magnoliopsida</taxon>
        <taxon>eudicotyledons</taxon>
        <taxon>Gunneridae</taxon>
        <taxon>Pentapetalae</taxon>
        <taxon>rosids</taxon>
        <taxon>fabids</taxon>
        <taxon>Fabales</taxon>
        <taxon>Fabaceae</taxon>
        <taxon>Papilionoideae</taxon>
        <taxon>50 kb inversion clade</taxon>
        <taxon>NPAAA clade</taxon>
        <taxon>Hologalegina</taxon>
        <taxon>IRL clade</taxon>
        <taxon>Trifolieae</taxon>
        <taxon>Trifolium</taxon>
    </lineage>
</organism>
<evidence type="ECO:0000256" key="1">
    <source>
        <dbReference type="PROSITE-ProRule" id="PRU00047"/>
    </source>
</evidence>
<feature type="domain" description="CCHC-type" evidence="2">
    <location>
        <begin position="161"/>
        <end position="176"/>
    </location>
</feature>
<reference evidence="4" key="1">
    <citation type="journal article" date="2017" name="Front. Plant Sci.">
        <title>Climate Clever Clovers: New Paradigm to Reduce the Environmental Footprint of Ruminants by Breeding Low Methanogenic Forages Utilizing Haplotype Variation.</title>
        <authorList>
            <person name="Kaur P."/>
            <person name="Appels R."/>
            <person name="Bayer P.E."/>
            <person name="Keeble-Gagnere G."/>
            <person name="Wang J."/>
            <person name="Hirakawa H."/>
            <person name="Shirasawa K."/>
            <person name="Vercoe P."/>
            <person name="Stefanova K."/>
            <person name="Durmic Z."/>
            <person name="Nichols P."/>
            <person name="Revell C."/>
            <person name="Isobe S.N."/>
            <person name="Edwards D."/>
            <person name="Erskine W."/>
        </authorList>
    </citation>
    <scope>NUCLEOTIDE SEQUENCE [LARGE SCALE GENOMIC DNA]</scope>
    <source>
        <strain evidence="4">cv. Daliak</strain>
    </source>
</reference>
<proteinExistence type="predicted"/>
<keyword evidence="4" id="KW-1185">Reference proteome</keyword>
<evidence type="ECO:0000313" key="3">
    <source>
        <dbReference type="EMBL" id="GAU49029.1"/>
    </source>
</evidence>
<evidence type="ECO:0000313" key="4">
    <source>
        <dbReference type="Proteomes" id="UP000242715"/>
    </source>
</evidence>
<dbReference type="InterPro" id="IPR025836">
    <property type="entry name" value="Zn_knuckle_CX2CX4HX4C"/>
</dbReference>
<dbReference type="Pfam" id="PF14392">
    <property type="entry name" value="zf-CCHC_4"/>
    <property type="match status" value="1"/>
</dbReference>
<dbReference type="GO" id="GO:0008270">
    <property type="term" value="F:zinc ion binding"/>
    <property type="evidence" value="ECO:0007669"/>
    <property type="project" value="UniProtKB-KW"/>
</dbReference>